<evidence type="ECO:0000256" key="2">
    <source>
        <dbReference type="ARBA" id="ARBA00022553"/>
    </source>
</evidence>
<dbReference type="OrthoDB" id="9808134at2"/>
<dbReference type="PANTHER" id="PTHR34581">
    <property type="entry name" value="PTS SYSTEM N,N'-DIACETYLCHITOBIOSE-SPECIFIC EIIB COMPONENT"/>
    <property type="match status" value="1"/>
</dbReference>
<sequence length="112" mass="11530">MTTVALVCVAGVSGTFLARRMRESDPSLTVTVSSVTDLASAVRGADVILVAPQLATELPMIERQAGGLPVVVLPANAYGPGGSESAVHAVHDLVARGPLAYRETTSLTESKE</sequence>
<dbReference type="GO" id="GO:0009401">
    <property type="term" value="P:phosphoenolpyruvate-dependent sugar phosphotransferase system"/>
    <property type="evidence" value="ECO:0007669"/>
    <property type="project" value="UniProtKB-KW"/>
</dbReference>
<dbReference type="RefSeq" id="WP_116754819.1">
    <property type="nucleotide sequence ID" value="NZ_JBHUEX010000001.1"/>
</dbReference>
<evidence type="ECO:0000256" key="7">
    <source>
        <dbReference type="PROSITE-ProRule" id="PRU00423"/>
    </source>
</evidence>
<keyword evidence="5" id="KW-0598">Phosphotransferase system</keyword>
<evidence type="ECO:0000256" key="4">
    <source>
        <dbReference type="ARBA" id="ARBA00022679"/>
    </source>
</evidence>
<dbReference type="Pfam" id="PF02302">
    <property type="entry name" value="PTS_IIB"/>
    <property type="match status" value="1"/>
</dbReference>
<protein>
    <recommendedName>
        <fullName evidence="8">PTS EIIB type-3 domain-containing protein</fullName>
    </recommendedName>
</protein>
<accession>A0A2V1HRX7</accession>
<dbReference type="AlphaFoldDB" id="A0A2V1HRX7"/>
<reference evidence="9 10" key="1">
    <citation type="submission" date="2018-05" db="EMBL/GenBank/DDBJ databases">
        <title>Amnibacterium sp. M8JJ-5, whole genome shotgun sequence.</title>
        <authorList>
            <person name="Tuo L."/>
        </authorList>
    </citation>
    <scope>NUCLEOTIDE SEQUENCE [LARGE SCALE GENOMIC DNA]</scope>
    <source>
        <strain evidence="9 10">M8JJ-5</strain>
    </source>
</reference>
<keyword evidence="10" id="KW-1185">Reference proteome</keyword>
<dbReference type="Proteomes" id="UP000244893">
    <property type="component" value="Unassembled WGS sequence"/>
</dbReference>
<dbReference type="SUPFAM" id="SSF52794">
    <property type="entry name" value="PTS system IIB component-like"/>
    <property type="match status" value="1"/>
</dbReference>
<name>A0A2V1HRX7_9MICO</name>
<evidence type="ECO:0000313" key="10">
    <source>
        <dbReference type="Proteomes" id="UP000244893"/>
    </source>
</evidence>
<organism evidence="9 10">
    <name type="scientific">Amnibacterium flavum</name>
    <dbReference type="NCBI Taxonomy" id="2173173"/>
    <lineage>
        <taxon>Bacteria</taxon>
        <taxon>Bacillati</taxon>
        <taxon>Actinomycetota</taxon>
        <taxon>Actinomycetes</taxon>
        <taxon>Micrococcales</taxon>
        <taxon>Microbacteriaceae</taxon>
        <taxon>Amnibacterium</taxon>
    </lineage>
</organism>
<proteinExistence type="predicted"/>
<keyword evidence="1" id="KW-0813">Transport</keyword>
<dbReference type="InterPro" id="IPR013012">
    <property type="entry name" value="PTS_EIIB_3"/>
</dbReference>
<dbReference type="GO" id="GO:0016301">
    <property type="term" value="F:kinase activity"/>
    <property type="evidence" value="ECO:0007669"/>
    <property type="project" value="UniProtKB-KW"/>
</dbReference>
<evidence type="ECO:0000256" key="6">
    <source>
        <dbReference type="ARBA" id="ARBA00022777"/>
    </source>
</evidence>
<dbReference type="InterPro" id="IPR036095">
    <property type="entry name" value="PTS_EIIB-like_sf"/>
</dbReference>
<dbReference type="PANTHER" id="PTHR34581:SF2">
    <property type="entry name" value="PTS SYSTEM N,N'-DIACETYLCHITOBIOSE-SPECIFIC EIIB COMPONENT"/>
    <property type="match status" value="1"/>
</dbReference>
<gene>
    <name evidence="9" type="ORF">DDQ50_00685</name>
</gene>
<dbReference type="InterPro" id="IPR051819">
    <property type="entry name" value="PTS_sugar-specific_EIIB"/>
</dbReference>
<dbReference type="GO" id="GO:0008982">
    <property type="term" value="F:protein-N(PI)-phosphohistidine-sugar phosphotransferase activity"/>
    <property type="evidence" value="ECO:0007669"/>
    <property type="project" value="InterPro"/>
</dbReference>
<feature type="modified residue" description="Phosphocysteine; by EIIA" evidence="7">
    <location>
        <position position="8"/>
    </location>
</feature>
<keyword evidence="3" id="KW-0762">Sugar transport</keyword>
<keyword evidence="2" id="KW-0597">Phosphoprotein</keyword>
<comment type="caution">
    <text evidence="9">The sequence shown here is derived from an EMBL/GenBank/DDBJ whole genome shotgun (WGS) entry which is preliminary data.</text>
</comment>
<keyword evidence="4" id="KW-0808">Transferase</keyword>
<keyword evidence="6" id="KW-0418">Kinase</keyword>
<dbReference type="Gene3D" id="3.40.50.2300">
    <property type="match status" value="1"/>
</dbReference>
<dbReference type="PROSITE" id="PS51100">
    <property type="entry name" value="PTS_EIIB_TYPE_3"/>
    <property type="match status" value="1"/>
</dbReference>
<dbReference type="InterPro" id="IPR003501">
    <property type="entry name" value="PTS_EIIB_2/3"/>
</dbReference>
<evidence type="ECO:0000256" key="1">
    <source>
        <dbReference type="ARBA" id="ARBA00022448"/>
    </source>
</evidence>
<evidence type="ECO:0000313" key="9">
    <source>
        <dbReference type="EMBL" id="PVZ95081.1"/>
    </source>
</evidence>
<evidence type="ECO:0000259" key="8">
    <source>
        <dbReference type="PROSITE" id="PS51100"/>
    </source>
</evidence>
<dbReference type="EMBL" id="QEOP01000001">
    <property type="protein sequence ID" value="PVZ95081.1"/>
    <property type="molecule type" value="Genomic_DNA"/>
</dbReference>
<evidence type="ECO:0000256" key="3">
    <source>
        <dbReference type="ARBA" id="ARBA00022597"/>
    </source>
</evidence>
<evidence type="ECO:0000256" key="5">
    <source>
        <dbReference type="ARBA" id="ARBA00022683"/>
    </source>
</evidence>
<feature type="domain" description="PTS EIIB type-3" evidence="8">
    <location>
        <begin position="1"/>
        <end position="100"/>
    </location>
</feature>